<dbReference type="PANTHER" id="PTHR11848">
    <property type="entry name" value="TGF-BETA FAMILY"/>
    <property type="match status" value="1"/>
</dbReference>
<dbReference type="GO" id="GO:0005125">
    <property type="term" value="F:cytokine activity"/>
    <property type="evidence" value="ECO:0007669"/>
    <property type="project" value="TreeGrafter"/>
</dbReference>
<dbReference type="PROSITE" id="PS51362">
    <property type="entry name" value="TGF_BETA_2"/>
    <property type="match status" value="1"/>
</dbReference>
<reference evidence="8" key="2">
    <citation type="submission" date="2019-09" db="UniProtKB">
        <authorList>
            <consortium name="WormBaseParasite"/>
        </authorList>
    </citation>
    <scope>IDENTIFICATION</scope>
</reference>
<accession>A0A3P7YC75</accession>
<name>A0A183FI89_HELPZ</name>
<keyword evidence="3" id="KW-0964">Secreted</keyword>
<comment type="similarity">
    <text evidence="2 4">Belongs to the TGF-beta family.</text>
</comment>
<keyword evidence="7" id="KW-1185">Reference proteome</keyword>
<dbReference type="PANTHER" id="PTHR11848:SF309">
    <property type="entry name" value="INHIBIN BETA CHAIN"/>
    <property type="match status" value="1"/>
</dbReference>
<proteinExistence type="inferred from homology"/>
<dbReference type="Pfam" id="PF00019">
    <property type="entry name" value="TGF_beta"/>
    <property type="match status" value="1"/>
</dbReference>
<sequence length="278" mass="30957">MMVDELDILRPVVEARSSQLRRDKVSATILTSTPEGGCWLEDETMVLDCYAFSVDFDKAPASVKITMRRNPKGTAERLIVTLYEVREDGSLKVLGRGALEGQEMSYIRRLRIAILQNAKDWFRVESGAGAPVERKVKVALLADGRPEPYGYFFDGPPELDYAYYEGPNSSKCDPSLECCLVSHYVNFTEIGWNKFIQYPAGFHANFCTGPSNPSCKHENPVVESILSTARSQSALPRKNFACAPHSFAPLHILYTVGENHSMKLILDDMIALSCSCMA</sequence>
<reference evidence="6 7" key="1">
    <citation type="submission" date="2018-11" db="EMBL/GenBank/DDBJ databases">
        <authorList>
            <consortium name="Pathogen Informatics"/>
        </authorList>
    </citation>
    <scope>NUCLEOTIDE SEQUENCE [LARGE SCALE GENOMIC DNA]</scope>
</reference>
<dbReference type="SMART" id="SM00204">
    <property type="entry name" value="TGFB"/>
    <property type="match status" value="1"/>
</dbReference>
<evidence type="ECO:0000256" key="3">
    <source>
        <dbReference type="ARBA" id="ARBA00022525"/>
    </source>
</evidence>
<evidence type="ECO:0000256" key="2">
    <source>
        <dbReference type="ARBA" id="ARBA00006656"/>
    </source>
</evidence>
<evidence type="ECO:0000313" key="7">
    <source>
        <dbReference type="Proteomes" id="UP000050761"/>
    </source>
</evidence>
<evidence type="ECO:0000256" key="1">
    <source>
        <dbReference type="ARBA" id="ARBA00004613"/>
    </source>
</evidence>
<gene>
    <name evidence="6" type="ORF">HPBE_LOCUS6583</name>
</gene>
<evidence type="ECO:0000259" key="5">
    <source>
        <dbReference type="PROSITE" id="PS51362"/>
    </source>
</evidence>
<dbReference type="Proteomes" id="UP000050761">
    <property type="component" value="Unassembled WGS sequence"/>
</dbReference>
<dbReference type="AlphaFoldDB" id="A0A183FI89"/>
<comment type="subcellular location">
    <subcellularLocation>
        <location evidence="1">Secreted</location>
    </subcellularLocation>
</comment>
<organism evidence="7 8">
    <name type="scientific">Heligmosomoides polygyrus</name>
    <name type="common">Parasitic roundworm</name>
    <dbReference type="NCBI Taxonomy" id="6339"/>
    <lineage>
        <taxon>Eukaryota</taxon>
        <taxon>Metazoa</taxon>
        <taxon>Ecdysozoa</taxon>
        <taxon>Nematoda</taxon>
        <taxon>Chromadorea</taxon>
        <taxon>Rhabditida</taxon>
        <taxon>Rhabditina</taxon>
        <taxon>Rhabditomorpha</taxon>
        <taxon>Strongyloidea</taxon>
        <taxon>Heligmosomidae</taxon>
        <taxon>Heligmosomoides</taxon>
    </lineage>
</organism>
<dbReference type="InterPro" id="IPR029034">
    <property type="entry name" value="Cystine-knot_cytokine"/>
</dbReference>
<dbReference type="InterPro" id="IPR015615">
    <property type="entry name" value="TGF-beta-rel"/>
</dbReference>
<evidence type="ECO:0000313" key="8">
    <source>
        <dbReference type="WBParaSite" id="HPBE_0000658201-mRNA-1"/>
    </source>
</evidence>
<protein>
    <submittedName>
        <fullName evidence="8">TGF_BETA_2 domain-containing protein</fullName>
    </submittedName>
</protein>
<evidence type="ECO:0000313" key="6">
    <source>
        <dbReference type="EMBL" id="VDO68844.1"/>
    </source>
</evidence>
<dbReference type="WBParaSite" id="HPBE_0000658201-mRNA-1">
    <property type="protein sequence ID" value="HPBE_0000658201-mRNA-1"/>
    <property type="gene ID" value="HPBE_0000658201"/>
</dbReference>
<dbReference type="EMBL" id="UZAH01025695">
    <property type="protein sequence ID" value="VDO68844.1"/>
    <property type="molecule type" value="Genomic_DNA"/>
</dbReference>
<feature type="domain" description="TGF-beta family profile" evidence="5">
    <location>
        <begin position="158"/>
        <end position="277"/>
    </location>
</feature>
<keyword evidence="4" id="KW-0339">Growth factor</keyword>
<dbReference type="GO" id="GO:0005615">
    <property type="term" value="C:extracellular space"/>
    <property type="evidence" value="ECO:0007669"/>
    <property type="project" value="TreeGrafter"/>
</dbReference>
<dbReference type="SUPFAM" id="SSF57501">
    <property type="entry name" value="Cystine-knot cytokines"/>
    <property type="match status" value="1"/>
</dbReference>
<dbReference type="OrthoDB" id="6516235at2759"/>
<evidence type="ECO:0000256" key="4">
    <source>
        <dbReference type="RuleBase" id="RU000354"/>
    </source>
</evidence>
<accession>A0A183FI89</accession>
<dbReference type="GO" id="GO:0008083">
    <property type="term" value="F:growth factor activity"/>
    <property type="evidence" value="ECO:0007669"/>
    <property type="project" value="UniProtKB-KW"/>
</dbReference>
<dbReference type="InterPro" id="IPR001839">
    <property type="entry name" value="TGF-b_C"/>
</dbReference>
<dbReference type="Gene3D" id="2.10.90.10">
    <property type="entry name" value="Cystine-knot cytokines"/>
    <property type="match status" value="1"/>
</dbReference>